<dbReference type="Pfam" id="PF05090">
    <property type="entry name" value="HTTM"/>
    <property type="match status" value="1"/>
</dbReference>
<evidence type="ECO:0000313" key="10">
    <source>
        <dbReference type="Proteomes" id="UP000028725"/>
    </source>
</evidence>
<dbReference type="PANTHER" id="PTHR12639">
    <property type="entry name" value="VITAMIN K-DEPENDENT GAMMA-CARBOXYLASE"/>
    <property type="match status" value="1"/>
</dbReference>
<keyword evidence="5" id="KW-1015">Disulfide bond</keyword>
<dbReference type="SMART" id="SM00752">
    <property type="entry name" value="HTTM"/>
    <property type="match status" value="1"/>
</dbReference>
<feature type="transmembrane region" description="Helical" evidence="7">
    <location>
        <begin position="192"/>
        <end position="217"/>
    </location>
</feature>
<dbReference type="GO" id="GO:0012505">
    <property type="term" value="C:endomembrane system"/>
    <property type="evidence" value="ECO:0007669"/>
    <property type="project" value="UniProtKB-SubCell"/>
</dbReference>
<dbReference type="InterPro" id="IPR007782">
    <property type="entry name" value="VKG_COase"/>
</dbReference>
<dbReference type="OrthoDB" id="341137at2"/>
<dbReference type="GO" id="GO:0019842">
    <property type="term" value="F:vitamin binding"/>
    <property type="evidence" value="ECO:0007669"/>
    <property type="project" value="TreeGrafter"/>
</dbReference>
<dbReference type="InterPro" id="IPR053935">
    <property type="entry name" value="VKGC_lumenal_dom"/>
</dbReference>
<dbReference type="Pfam" id="PF22777">
    <property type="entry name" value="VKGC_lumenal_dom"/>
    <property type="match status" value="1"/>
</dbReference>
<gene>
    <name evidence="9" type="ORF">DB31_8541</name>
</gene>
<dbReference type="PANTHER" id="PTHR12639:SF7">
    <property type="entry name" value="HTTM DOMAIN-CONTAINING PROTEIN"/>
    <property type="match status" value="1"/>
</dbReference>
<keyword evidence="10" id="KW-1185">Reference proteome</keyword>
<evidence type="ECO:0000259" key="8">
    <source>
        <dbReference type="SMART" id="SM00752"/>
    </source>
</evidence>
<organism evidence="9 10">
    <name type="scientific">Hyalangium minutum</name>
    <dbReference type="NCBI Taxonomy" id="394096"/>
    <lineage>
        <taxon>Bacteria</taxon>
        <taxon>Pseudomonadati</taxon>
        <taxon>Myxococcota</taxon>
        <taxon>Myxococcia</taxon>
        <taxon>Myxococcales</taxon>
        <taxon>Cystobacterineae</taxon>
        <taxon>Archangiaceae</taxon>
        <taxon>Hyalangium</taxon>
    </lineage>
</organism>
<dbReference type="GO" id="GO:0008488">
    <property type="term" value="F:gamma-glutamyl carboxylase activity"/>
    <property type="evidence" value="ECO:0007669"/>
    <property type="project" value="InterPro"/>
</dbReference>
<evidence type="ECO:0000256" key="5">
    <source>
        <dbReference type="ARBA" id="ARBA00023157"/>
    </source>
</evidence>
<dbReference type="Proteomes" id="UP000028725">
    <property type="component" value="Unassembled WGS sequence"/>
</dbReference>
<dbReference type="EMBL" id="JMCB01000008">
    <property type="protein sequence ID" value="KFE67188.1"/>
    <property type="molecule type" value="Genomic_DNA"/>
</dbReference>
<evidence type="ECO:0000313" key="9">
    <source>
        <dbReference type="EMBL" id="KFE67188.1"/>
    </source>
</evidence>
<dbReference type="RefSeq" id="WP_044191206.1">
    <property type="nucleotide sequence ID" value="NZ_JMCB01000008.1"/>
</dbReference>
<evidence type="ECO:0000256" key="3">
    <source>
        <dbReference type="ARBA" id="ARBA00022989"/>
    </source>
</evidence>
<reference evidence="9 10" key="1">
    <citation type="submission" date="2014-04" db="EMBL/GenBank/DDBJ databases">
        <title>Genome assembly of Hyalangium minutum DSM 14724.</title>
        <authorList>
            <person name="Sharma G."/>
            <person name="Subramanian S."/>
        </authorList>
    </citation>
    <scope>NUCLEOTIDE SEQUENCE [LARGE SCALE GENOMIC DNA]</scope>
    <source>
        <strain evidence="9 10">DSM 14724</strain>
    </source>
</reference>
<feature type="transmembrane region" description="Helical" evidence="7">
    <location>
        <begin position="111"/>
        <end position="132"/>
    </location>
</feature>
<name>A0A085WHM5_9BACT</name>
<feature type="transmembrane region" description="Helical" evidence="7">
    <location>
        <begin position="40"/>
        <end position="57"/>
    </location>
</feature>
<keyword evidence="2 7" id="KW-0812">Transmembrane</keyword>
<dbReference type="InterPro" id="IPR011020">
    <property type="entry name" value="HTTM-like"/>
</dbReference>
<proteinExistence type="predicted"/>
<feature type="domain" description="HTTM-like" evidence="8">
    <location>
        <begin position="6"/>
        <end position="266"/>
    </location>
</feature>
<dbReference type="AlphaFoldDB" id="A0A085WHM5"/>
<evidence type="ECO:0000256" key="2">
    <source>
        <dbReference type="ARBA" id="ARBA00022692"/>
    </source>
</evidence>
<feature type="transmembrane region" description="Helical" evidence="7">
    <location>
        <begin position="12"/>
        <end position="34"/>
    </location>
</feature>
<comment type="subcellular location">
    <subcellularLocation>
        <location evidence="1">Endomembrane system</location>
        <topology evidence="1">Multi-pass membrane protein</topology>
    </subcellularLocation>
</comment>
<keyword evidence="3 7" id="KW-1133">Transmembrane helix</keyword>
<evidence type="ECO:0000256" key="4">
    <source>
        <dbReference type="ARBA" id="ARBA00023136"/>
    </source>
</evidence>
<feature type="transmembrane region" description="Helical" evidence="7">
    <location>
        <begin position="69"/>
        <end position="99"/>
    </location>
</feature>
<keyword evidence="4 7" id="KW-0472">Membrane</keyword>
<dbReference type="InterPro" id="IPR053934">
    <property type="entry name" value="HTTM_dom"/>
</dbReference>
<evidence type="ECO:0000256" key="1">
    <source>
        <dbReference type="ARBA" id="ARBA00004127"/>
    </source>
</evidence>
<feature type="transmembrane region" description="Helical" evidence="7">
    <location>
        <begin position="144"/>
        <end position="163"/>
    </location>
</feature>
<sequence length="452" mass="51010">MPRWLLRPVDVASLAVLRIAFGAVMAAAILRYFLKGWIHAYYVAPSFFFTFPGFGWVKPLSAVGMYALFAVLGVAAVGVMLGLFYRACMLVLAVGFSYVQLLDRTHYLNHYYLACLLAFLMALMPLEGLWSLDARRRPELRRDTVPAWCLWTLRAQLMVAYAFSGMAKLQPDWLLHGQPLVQWLDGTPVARALAPVVPLPVLALGASWGGMLVVLLGPPFMLWRRTRPVAYAALLSFHLMTGLLLNIGVFPWMAASLLLLFFEPDWPRRALAWARTGTLSAPTAESPAPALERRPAAWLTVLLCVHFTVQVLVPLRHWLYPGPVLWNEEGFLFSWHMKIMEKRAHARFEATDPASGERWEVEPLRYLTDKQAYRMVTHPDMLATFARHVSEEYARQGQPGVEVRAWVAVRLNGRPRQLLVDPTVDLAAYRYSLSPRPWILPLEGPGARLATP</sequence>
<comment type="caution">
    <text evidence="9">The sequence shown here is derived from an EMBL/GenBank/DDBJ whole genome shotgun (WGS) entry which is preliminary data.</text>
</comment>
<keyword evidence="6" id="KW-0456">Lyase</keyword>
<accession>A0A085WHM5</accession>
<dbReference type="STRING" id="394096.DB31_8541"/>
<feature type="transmembrane region" description="Helical" evidence="7">
    <location>
        <begin position="229"/>
        <end position="262"/>
    </location>
</feature>
<evidence type="ECO:0000256" key="7">
    <source>
        <dbReference type="SAM" id="Phobius"/>
    </source>
</evidence>
<protein>
    <recommendedName>
        <fullName evidence="8">HTTM-like domain-containing protein</fullName>
    </recommendedName>
</protein>
<evidence type="ECO:0000256" key="6">
    <source>
        <dbReference type="ARBA" id="ARBA00023239"/>
    </source>
</evidence>